<organism evidence="2 3">
    <name type="scientific">Qipengyuania pelagi</name>
    <dbReference type="NCBI Taxonomy" id="994320"/>
    <lineage>
        <taxon>Bacteria</taxon>
        <taxon>Pseudomonadati</taxon>
        <taxon>Pseudomonadota</taxon>
        <taxon>Alphaproteobacteria</taxon>
        <taxon>Sphingomonadales</taxon>
        <taxon>Erythrobacteraceae</taxon>
        <taxon>Qipengyuania</taxon>
    </lineage>
</organism>
<dbReference type="EMBL" id="WTYD01000001">
    <property type="protein sequence ID" value="MXO53612.1"/>
    <property type="molecule type" value="Genomic_DNA"/>
</dbReference>
<sequence>MPVLNAVDHRAFSGLAKEEGQTLLHTIPPSDVRAGMYIAKFGGSWLDHPFWFSRFVVKPADVARINQAEIPSVVIDDEKGIGPDKPRVPEPKAAEPARVAVVPKAARPSSIAQPPRRGPVFEPWRRKSDRERAQELVAESLVTMRRACSDVRLGRAVRMPEITSLVDEVIEMVERTPRTLLDILRLKKKDEYTYLHSVAVCTLMVNVARHLGRSEEDVRDFGMAGLLHDIGKMGVEDTILNKPGSLTEEEMKRVRHHPEFGHAMLLETANVPEMALDVCLHHHERVDGKGYPHKLAGHELTEAARVGAICDVYDALTSDRVYKSAWTPAETVTAMWRWNGQFDRELLFAFMQAMGVFPPGLVVELRSGRLGVVLDNAKRNSRPLLLAFFSAKDVCRIEPEEIVIDDDFASDAIVRVVEPEKFGLTIQDCRPDAIREAWSDPVLQAGHG</sequence>
<keyword evidence="3" id="KW-1185">Reference proteome</keyword>
<accession>A0A844Y9E9</accession>
<dbReference type="InterPro" id="IPR021812">
    <property type="entry name" value="DUF3391"/>
</dbReference>
<dbReference type="InterPro" id="IPR037522">
    <property type="entry name" value="HD_GYP_dom"/>
</dbReference>
<evidence type="ECO:0000259" key="1">
    <source>
        <dbReference type="PROSITE" id="PS51832"/>
    </source>
</evidence>
<dbReference type="SMART" id="SM00471">
    <property type="entry name" value="HDc"/>
    <property type="match status" value="1"/>
</dbReference>
<feature type="domain" description="HD-GYP" evidence="1">
    <location>
        <begin position="171"/>
        <end position="366"/>
    </location>
</feature>
<dbReference type="CDD" id="cd00077">
    <property type="entry name" value="HDc"/>
    <property type="match status" value="1"/>
</dbReference>
<dbReference type="InterPro" id="IPR003607">
    <property type="entry name" value="HD/PDEase_dom"/>
</dbReference>
<dbReference type="AlphaFoldDB" id="A0A844Y9E9"/>
<proteinExistence type="predicted"/>
<dbReference type="InterPro" id="IPR006675">
    <property type="entry name" value="HDIG_dom"/>
</dbReference>
<dbReference type="Proteomes" id="UP000430272">
    <property type="component" value="Unassembled WGS sequence"/>
</dbReference>
<protein>
    <submittedName>
        <fullName evidence="2">DUF3391 domain-containing protein</fullName>
    </submittedName>
</protein>
<evidence type="ECO:0000313" key="2">
    <source>
        <dbReference type="EMBL" id="MXO53612.1"/>
    </source>
</evidence>
<name>A0A844Y9E9_9SPHN</name>
<comment type="caution">
    <text evidence="2">The sequence shown here is derived from an EMBL/GenBank/DDBJ whole genome shotgun (WGS) entry which is preliminary data.</text>
</comment>
<dbReference type="Gene3D" id="1.10.3210.10">
    <property type="entry name" value="Hypothetical protein af1432"/>
    <property type="match status" value="1"/>
</dbReference>
<gene>
    <name evidence="2" type="ORF">GRI47_06250</name>
</gene>
<dbReference type="OrthoDB" id="9802066at2"/>
<reference evidence="2 3" key="1">
    <citation type="submission" date="2019-12" db="EMBL/GenBank/DDBJ databases">
        <title>Genomic-based taxomic classification of the family Erythrobacteraceae.</title>
        <authorList>
            <person name="Xu L."/>
        </authorList>
    </citation>
    <scope>NUCLEOTIDE SEQUENCE [LARGE SCALE GENOMIC DNA]</scope>
    <source>
        <strain evidence="2 3">JCM 17468</strain>
    </source>
</reference>
<dbReference type="GO" id="GO:0008081">
    <property type="term" value="F:phosphoric diester hydrolase activity"/>
    <property type="evidence" value="ECO:0007669"/>
    <property type="project" value="UniProtKB-ARBA"/>
</dbReference>
<dbReference type="NCBIfam" id="TIGR00277">
    <property type="entry name" value="HDIG"/>
    <property type="match status" value="1"/>
</dbReference>
<dbReference type="Pfam" id="PF11871">
    <property type="entry name" value="DUF3391"/>
    <property type="match status" value="1"/>
</dbReference>
<dbReference type="PANTHER" id="PTHR43155:SF2">
    <property type="entry name" value="CYCLIC DI-GMP PHOSPHODIESTERASE PA4108"/>
    <property type="match status" value="1"/>
</dbReference>
<dbReference type="Pfam" id="PF13487">
    <property type="entry name" value="HD_5"/>
    <property type="match status" value="1"/>
</dbReference>
<evidence type="ECO:0000313" key="3">
    <source>
        <dbReference type="Proteomes" id="UP000430272"/>
    </source>
</evidence>
<dbReference type="PROSITE" id="PS51832">
    <property type="entry name" value="HD_GYP"/>
    <property type="match status" value="1"/>
</dbReference>
<dbReference type="PANTHER" id="PTHR43155">
    <property type="entry name" value="CYCLIC DI-GMP PHOSPHODIESTERASE PA4108-RELATED"/>
    <property type="match status" value="1"/>
</dbReference>
<dbReference type="SUPFAM" id="SSF109604">
    <property type="entry name" value="HD-domain/PDEase-like"/>
    <property type="match status" value="1"/>
</dbReference>